<evidence type="ECO:0000256" key="3">
    <source>
        <dbReference type="ARBA" id="ARBA00023125"/>
    </source>
</evidence>
<evidence type="ECO:0000259" key="5">
    <source>
        <dbReference type="PROSITE" id="PS50931"/>
    </source>
</evidence>
<dbReference type="Proteomes" id="UP000028643">
    <property type="component" value="Unassembled WGS sequence"/>
</dbReference>
<evidence type="ECO:0000256" key="1">
    <source>
        <dbReference type="ARBA" id="ARBA00009437"/>
    </source>
</evidence>
<dbReference type="InterPro" id="IPR036388">
    <property type="entry name" value="WH-like_DNA-bd_sf"/>
</dbReference>
<protein>
    <recommendedName>
        <fullName evidence="5">HTH lysR-type domain-containing protein</fullName>
    </recommendedName>
</protein>
<evidence type="ECO:0000256" key="2">
    <source>
        <dbReference type="ARBA" id="ARBA00023015"/>
    </source>
</evidence>
<dbReference type="SUPFAM" id="SSF53850">
    <property type="entry name" value="Periplasmic binding protein-like II"/>
    <property type="match status" value="1"/>
</dbReference>
<dbReference type="GO" id="GO:0043565">
    <property type="term" value="F:sequence-specific DNA binding"/>
    <property type="evidence" value="ECO:0007669"/>
    <property type="project" value="TreeGrafter"/>
</dbReference>
<reference evidence="6 7" key="1">
    <citation type="submission" date="2014-07" db="EMBL/GenBank/DDBJ databases">
        <title>Draft Genome Sequences of Environmental Pseudomonas syringae strains.</title>
        <authorList>
            <person name="Baltrus D.A."/>
            <person name="Berge O."/>
            <person name="Morris C."/>
        </authorList>
    </citation>
    <scope>NUCLEOTIDE SEQUENCE [LARGE SCALE GENOMIC DNA]</scope>
    <source>
        <strain evidence="6 7">CEB003</strain>
    </source>
</reference>
<feature type="domain" description="HTH lysR-type" evidence="5">
    <location>
        <begin position="1"/>
        <end position="58"/>
    </location>
</feature>
<organism evidence="6 7">
    <name type="scientific">Pseudomonas syringae</name>
    <dbReference type="NCBI Taxonomy" id="317"/>
    <lineage>
        <taxon>Bacteria</taxon>
        <taxon>Pseudomonadati</taxon>
        <taxon>Pseudomonadota</taxon>
        <taxon>Gammaproteobacteria</taxon>
        <taxon>Pseudomonadales</taxon>
        <taxon>Pseudomonadaceae</taxon>
        <taxon>Pseudomonas</taxon>
    </lineage>
</organism>
<dbReference type="RefSeq" id="WP_020291162.1">
    <property type="nucleotide sequence ID" value="NZ_JPQT01000103.1"/>
</dbReference>
<dbReference type="GO" id="GO:0003700">
    <property type="term" value="F:DNA-binding transcription factor activity"/>
    <property type="evidence" value="ECO:0007669"/>
    <property type="project" value="InterPro"/>
</dbReference>
<evidence type="ECO:0000313" key="6">
    <source>
        <dbReference type="EMBL" id="KFE51554.1"/>
    </source>
</evidence>
<dbReference type="PANTHER" id="PTHR30427:SF1">
    <property type="entry name" value="TRANSCRIPTIONAL ACTIVATOR PROTEIN LYSR"/>
    <property type="match status" value="1"/>
</dbReference>
<dbReference type="PANTHER" id="PTHR30427">
    <property type="entry name" value="TRANSCRIPTIONAL ACTIVATOR PROTEIN LYSR"/>
    <property type="match status" value="1"/>
</dbReference>
<keyword evidence="4" id="KW-0804">Transcription</keyword>
<sequence>MNLRQVEAFRAVMMFGTMVAAARELHTSQPSISRLVTELEERLQFKLFVRGASRLTPTDEGSAFYREVEHSFSGLAYLNQAAHEIRVSGTGRLRIAAIPAIAGLLPRVIKRFKKRFPQVAILLEMRSEATVRRWTSVGYCDIGYASSIGESPNVHAQQLYQLPGVAVLPTGHALAAKNRVSLEDLRGEPFISLSAVDRTRRLIDEAFERADVSRQLSIETPYSMTLCALVAQGMGVSIANPLSTLDAPPGLIFRPLTCVIPFFGFTILPTEKVPSALAKVFVEMTREVISEEEWQGRLHAE</sequence>
<dbReference type="Gene3D" id="3.40.190.290">
    <property type="match status" value="1"/>
</dbReference>
<dbReference type="Gene3D" id="1.10.10.10">
    <property type="entry name" value="Winged helix-like DNA-binding domain superfamily/Winged helix DNA-binding domain"/>
    <property type="match status" value="1"/>
</dbReference>
<evidence type="ECO:0000313" key="7">
    <source>
        <dbReference type="Proteomes" id="UP000028643"/>
    </source>
</evidence>
<accession>A0A085V7Z1</accession>
<proteinExistence type="inferred from homology"/>
<dbReference type="Pfam" id="PF03466">
    <property type="entry name" value="LysR_substrate"/>
    <property type="match status" value="1"/>
</dbReference>
<dbReference type="PRINTS" id="PR00039">
    <property type="entry name" value="HTHLYSR"/>
</dbReference>
<dbReference type="SUPFAM" id="SSF46785">
    <property type="entry name" value="Winged helix' DNA-binding domain"/>
    <property type="match status" value="1"/>
</dbReference>
<gene>
    <name evidence="6" type="ORF">IV02_12280</name>
</gene>
<comment type="similarity">
    <text evidence="1">Belongs to the LysR transcriptional regulatory family.</text>
</comment>
<dbReference type="CDD" id="cd08415">
    <property type="entry name" value="PBP2_LysR_opines_like"/>
    <property type="match status" value="1"/>
</dbReference>
<keyword evidence="2" id="KW-0805">Transcription regulation</keyword>
<dbReference type="PROSITE" id="PS50931">
    <property type="entry name" value="HTH_LYSR"/>
    <property type="match status" value="1"/>
</dbReference>
<dbReference type="InterPro" id="IPR036390">
    <property type="entry name" value="WH_DNA-bd_sf"/>
</dbReference>
<dbReference type="EMBL" id="JPQT01000103">
    <property type="protein sequence ID" value="KFE51554.1"/>
    <property type="molecule type" value="Genomic_DNA"/>
</dbReference>
<dbReference type="InterPro" id="IPR037424">
    <property type="entry name" value="NocR_PBP2"/>
</dbReference>
<dbReference type="PATRIC" id="fig|317.174.peg.2523"/>
<dbReference type="InterPro" id="IPR000847">
    <property type="entry name" value="LysR_HTH_N"/>
</dbReference>
<dbReference type="AlphaFoldDB" id="A0A085V7Z1"/>
<keyword evidence="3" id="KW-0238">DNA-binding</keyword>
<dbReference type="Pfam" id="PF00126">
    <property type="entry name" value="HTH_1"/>
    <property type="match status" value="1"/>
</dbReference>
<evidence type="ECO:0000256" key="4">
    <source>
        <dbReference type="ARBA" id="ARBA00023163"/>
    </source>
</evidence>
<name>A0A085V7Z1_PSESX</name>
<comment type="caution">
    <text evidence="6">The sequence shown here is derived from an EMBL/GenBank/DDBJ whole genome shotgun (WGS) entry which is preliminary data.</text>
</comment>
<dbReference type="GO" id="GO:0010628">
    <property type="term" value="P:positive regulation of gene expression"/>
    <property type="evidence" value="ECO:0007669"/>
    <property type="project" value="TreeGrafter"/>
</dbReference>
<dbReference type="InterPro" id="IPR005119">
    <property type="entry name" value="LysR_subst-bd"/>
</dbReference>